<accession>A5CVV0</accession>
<dbReference type="KEGG" id="vok:COSY_0816"/>
<keyword evidence="7 11" id="KW-0648">Protein biosynthesis</keyword>
<comment type="catalytic activity">
    <reaction evidence="9">
        <text>tRNA(Gln) + L-glutamine + ATP = L-glutaminyl-tRNA(Gln) + AMP + diphosphate</text>
        <dbReference type="Rhea" id="RHEA:20121"/>
        <dbReference type="Rhea" id="RHEA-COMP:9662"/>
        <dbReference type="Rhea" id="RHEA-COMP:9681"/>
        <dbReference type="ChEBI" id="CHEBI:30616"/>
        <dbReference type="ChEBI" id="CHEBI:33019"/>
        <dbReference type="ChEBI" id="CHEBI:58359"/>
        <dbReference type="ChEBI" id="CHEBI:78442"/>
        <dbReference type="ChEBI" id="CHEBI:78521"/>
        <dbReference type="ChEBI" id="CHEBI:456215"/>
        <dbReference type="EC" id="6.1.1.18"/>
    </reaction>
</comment>
<evidence type="ECO:0000256" key="3">
    <source>
        <dbReference type="ARBA" id="ARBA00022490"/>
    </source>
</evidence>
<gene>
    <name evidence="15" type="primary">glnS</name>
    <name evidence="15" type="ordered locus">COSY_0816</name>
</gene>
<dbReference type="NCBIfam" id="NF011291">
    <property type="entry name" value="PRK14703.1"/>
    <property type="match status" value="1"/>
</dbReference>
<protein>
    <recommendedName>
        <fullName evidence="2 10">Glutamine--tRNA ligase</fullName>
        <ecNumber evidence="2 10">6.1.1.18</ecNumber>
    </recommendedName>
</protein>
<dbReference type="InterPro" id="IPR020059">
    <property type="entry name" value="Glu/Gln-tRNA-synth_Ib_codon-bd"/>
</dbReference>
<evidence type="ECO:0000256" key="11">
    <source>
        <dbReference type="RuleBase" id="RU363037"/>
    </source>
</evidence>
<dbReference type="FunFam" id="3.40.50.620:FF:000037">
    <property type="entry name" value="Glutamine--tRNA ligase cytoplasmic"/>
    <property type="match status" value="1"/>
</dbReference>
<evidence type="ECO:0000256" key="1">
    <source>
        <dbReference type="ARBA" id="ARBA00005594"/>
    </source>
</evidence>
<dbReference type="Pfam" id="PF20974">
    <property type="entry name" value="tRNA-synt_1c_C2"/>
    <property type="match status" value="1"/>
</dbReference>
<evidence type="ECO:0000259" key="14">
    <source>
        <dbReference type="Pfam" id="PF20974"/>
    </source>
</evidence>
<dbReference type="GO" id="GO:0005829">
    <property type="term" value="C:cytosol"/>
    <property type="evidence" value="ECO:0007669"/>
    <property type="project" value="TreeGrafter"/>
</dbReference>
<evidence type="ECO:0000256" key="2">
    <source>
        <dbReference type="ARBA" id="ARBA00012836"/>
    </source>
</evidence>
<dbReference type="PROSITE" id="PS00178">
    <property type="entry name" value="AA_TRNA_LIGASE_I"/>
    <property type="match status" value="1"/>
</dbReference>
<dbReference type="GO" id="GO:0004819">
    <property type="term" value="F:glutamine-tRNA ligase activity"/>
    <property type="evidence" value="ECO:0007669"/>
    <property type="project" value="UniProtKB-UniRule"/>
</dbReference>
<dbReference type="FunFam" id="1.10.1160.10:FF:000001">
    <property type="entry name" value="Glutamine--tRNA ligase"/>
    <property type="match status" value="1"/>
</dbReference>
<dbReference type="PANTHER" id="PTHR43097:SF5">
    <property type="entry name" value="GLUTAMATE--TRNA LIGASE"/>
    <property type="match status" value="1"/>
</dbReference>
<dbReference type="InterPro" id="IPR020058">
    <property type="entry name" value="Glu/Gln-tRNA-synth_Ib_cat-dom"/>
</dbReference>
<name>A5CVV0_VESOH</name>
<sequence>MNKNNTYTNFIRNQIDIDLEQKLHTSIQTRFPPEPNGYLHIGHAKSIFLNFGLAKDYKGRCNLRFDDTNPTKEDIKFIDAIKEDIKWLGFSWDGNIKYSSHYFKQFYKYATELINKNLAYVCFLDSDEIRTYRGTLKKVGQDSPYRNTSIAKNLELLAKMKAGKFLEGECVLRGKIDMRSSFMCMRDPTLYRIRFDKHHQTSNQWHIYPMYDFAHCISDAIEGVTHSLCTLEFQDNRRLYDWILENLDDFNKPNRPHQYEFSRLNLEYTVMSKRKLQLLVENKLVSGWDDPRMPTISGLRRRGYTKVAIREFTNRIGISKVDNITDMKILEVAVRDNLNIVAPRTMGVINPIRVIIENYPEGKLETLQSPTHPQNKTMGKRDIFFSRKLYIDRADFKETVPNKKFRRLAINKEVRLRSAYVINATTFDTDLNGNITTVYATYDPDTLGKNPKDGRKIKGVIHFVEATKALKAEFRLYDRLFILKDLGKNNNFEQLLNTQSLIITYGMVEPSMANSKPEFAYQFEREGYFCRDNQSSNKLIFNKTINLHDTWKS</sequence>
<dbReference type="AlphaFoldDB" id="A5CVV0"/>
<comment type="similarity">
    <text evidence="1 11">Belongs to the class-I aminoacyl-tRNA synthetase family.</text>
</comment>
<evidence type="ECO:0000256" key="5">
    <source>
        <dbReference type="ARBA" id="ARBA00022741"/>
    </source>
</evidence>
<organism evidence="15 16">
    <name type="scientific">Vesicomyosocius okutanii subsp. Calyptogena okutanii (strain HA)</name>
    <dbReference type="NCBI Taxonomy" id="412965"/>
    <lineage>
        <taxon>Bacteria</taxon>
        <taxon>Pseudomonadati</taxon>
        <taxon>Pseudomonadota</taxon>
        <taxon>Gammaproteobacteria</taxon>
        <taxon>Candidatus Pseudothioglobaceae</taxon>
        <taxon>Candidatus Vesicomyidisocius</taxon>
    </lineage>
</organism>
<dbReference type="HOGENOM" id="CLU_001882_2_3_6"/>
<dbReference type="InterPro" id="IPR004514">
    <property type="entry name" value="Gln-tRNA-synth"/>
</dbReference>
<dbReference type="eggNOG" id="COG0008">
    <property type="taxonomic scope" value="Bacteria"/>
</dbReference>
<evidence type="ECO:0000256" key="6">
    <source>
        <dbReference type="ARBA" id="ARBA00022840"/>
    </source>
</evidence>
<dbReference type="Gene3D" id="2.40.240.10">
    <property type="entry name" value="Ribosomal Protein L25, Chain P"/>
    <property type="match status" value="2"/>
</dbReference>
<proteinExistence type="inferred from homology"/>
<evidence type="ECO:0000313" key="16">
    <source>
        <dbReference type="Proteomes" id="UP000000247"/>
    </source>
</evidence>
<dbReference type="Pfam" id="PF00749">
    <property type="entry name" value="tRNA-synt_1c"/>
    <property type="match status" value="1"/>
</dbReference>
<dbReference type="InterPro" id="IPR050132">
    <property type="entry name" value="Gln/Glu-tRNA_Ligase"/>
</dbReference>
<reference evidence="16" key="1">
    <citation type="journal article" date="2007" name="Curr. Biol.">
        <title>Reduced genome of the thioautotrophic intracellular symbiont in a deep-sea clam, Calyptogena okutanii.</title>
        <authorList>
            <person name="Kuwahara H."/>
            <person name="Yoshida T."/>
            <person name="Takaki Y."/>
            <person name="Shimamura S."/>
            <person name="Nishi S."/>
            <person name="Harada M."/>
            <person name="Matsuyama K."/>
            <person name="Takishita K."/>
            <person name="Kawato M."/>
            <person name="Uematsu K."/>
            <person name="Fujiwara Y."/>
            <person name="Sato T."/>
            <person name="Kato C."/>
            <person name="Kitagawa M."/>
            <person name="Kato I."/>
            <person name="Maruyama T."/>
        </authorList>
    </citation>
    <scope>NUCLEOTIDE SEQUENCE [LARGE SCALE GENOMIC DNA]</scope>
    <source>
        <strain evidence="16">HA</strain>
    </source>
</reference>
<keyword evidence="6 11" id="KW-0067">ATP-binding</keyword>
<dbReference type="EC" id="6.1.1.18" evidence="2 10"/>
<dbReference type="PANTHER" id="PTHR43097">
    <property type="entry name" value="GLUTAMINE-TRNA LIGASE"/>
    <property type="match status" value="1"/>
</dbReference>
<dbReference type="GO" id="GO:0005524">
    <property type="term" value="F:ATP binding"/>
    <property type="evidence" value="ECO:0007669"/>
    <property type="project" value="UniProtKB-KW"/>
</dbReference>
<dbReference type="RefSeq" id="WP_011930191.1">
    <property type="nucleotide sequence ID" value="NC_009465.1"/>
</dbReference>
<dbReference type="EMBL" id="AP009247">
    <property type="protein sequence ID" value="BAF61922.1"/>
    <property type="molecule type" value="Genomic_DNA"/>
</dbReference>
<dbReference type="Proteomes" id="UP000000247">
    <property type="component" value="Chromosome"/>
</dbReference>
<keyword evidence="5 11" id="KW-0547">Nucleotide-binding</keyword>
<dbReference type="InterPro" id="IPR020061">
    <property type="entry name" value="Glu_tRNA_lig_a-bdl"/>
</dbReference>
<dbReference type="InterPro" id="IPR000924">
    <property type="entry name" value="Glu/Gln-tRNA-synth"/>
</dbReference>
<keyword evidence="8 11" id="KW-0030">Aminoacyl-tRNA synthetase</keyword>
<dbReference type="InterPro" id="IPR001412">
    <property type="entry name" value="aa-tRNA-synth_I_CS"/>
</dbReference>
<evidence type="ECO:0000256" key="4">
    <source>
        <dbReference type="ARBA" id="ARBA00022598"/>
    </source>
</evidence>
<dbReference type="Gene3D" id="3.40.50.620">
    <property type="entry name" value="HUPs"/>
    <property type="match status" value="1"/>
</dbReference>
<dbReference type="GO" id="GO:0006425">
    <property type="term" value="P:glutaminyl-tRNA aminoacylation"/>
    <property type="evidence" value="ECO:0007669"/>
    <property type="project" value="UniProtKB-UniRule"/>
</dbReference>
<dbReference type="Pfam" id="PF03950">
    <property type="entry name" value="tRNA-synt_1c_C"/>
    <property type="match status" value="1"/>
</dbReference>
<dbReference type="FunFam" id="3.90.800.10:FF:000001">
    <property type="entry name" value="Glutamine--tRNA ligase"/>
    <property type="match status" value="1"/>
</dbReference>
<dbReference type="InterPro" id="IPR014729">
    <property type="entry name" value="Rossmann-like_a/b/a_fold"/>
</dbReference>
<dbReference type="InterPro" id="IPR049437">
    <property type="entry name" value="tRNA-synt_1c_C2"/>
</dbReference>
<dbReference type="InterPro" id="IPR020056">
    <property type="entry name" value="Rbsml_bL25/Gln-tRNA_synth_N"/>
</dbReference>
<feature type="domain" description="Glutamyl/glutaminyl-tRNA synthetase class Ib catalytic" evidence="12">
    <location>
        <begin position="27"/>
        <end position="339"/>
    </location>
</feature>
<evidence type="ECO:0000256" key="10">
    <source>
        <dbReference type="NCBIfam" id="TIGR00440"/>
    </source>
</evidence>
<evidence type="ECO:0000256" key="9">
    <source>
        <dbReference type="ARBA" id="ARBA00048270"/>
    </source>
</evidence>
<dbReference type="NCBIfam" id="TIGR00440">
    <property type="entry name" value="glnS"/>
    <property type="match status" value="1"/>
</dbReference>
<keyword evidence="4 11" id="KW-0436">Ligase</keyword>
<evidence type="ECO:0000313" key="15">
    <source>
        <dbReference type="EMBL" id="BAF61922.1"/>
    </source>
</evidence>
<dbReference type="Gene3D" id="1.10.1160.10">
    <property type="entry name" value="Glutamyl-trna Synthetase, Domain 2"/>
    <property type="match status" value="1"/>
</dbReference>
<keyword evidence="3" id="KW-0963">Cytoplasm</keyword>
<evidence type="ECO:0000259" key="13">
    <source>
        <dbReference type="Pfam" id="PF03950"/>
    </source>
</evidence>
<dbReference type="InterPro" id="IPR011035">
    <property type="entry name" value="Ribosomal_bL25/Gln-tRNA_synth"/>
</dbReference>
<dbReference type="STRING" id="412965.COSY_0816"/>
<dbReference type="SUPFAM" id="SSF52374">
    <property type="entry name" value="Nucleotidylyl transferase"/>
    <property type="match status" value="1"/>
</dbReference>
<dbReference type="Gene3D" id="3.90.800.10">
    <property type="entry name" value="Glutamyl-tRNA Synthetase, Domain 3"/>
    <property type="match status" value="1"/>
</dbReference>
<dbReference type="SUPFAM" id="SSF50715">
    <property type="entry name" value="Ribosomal protein L25-like"/>
    <property type="match status" value="1"/>
</dbReference>
<feature type="domain" description="tRNA synthetases class I (E and Q) anti-codon binding" evidence="14">
    <location>
        <begin position="460"/>
        <end position="532"/>
    </location>
</feature>
<evidence type="ECO:0000256" key="7">
    <source>
        <dbReference type="ARBA" id="ARBA00022917"/>
    </source>
</evidence>
<dbReference type="OrthoDB" id="9801560at2"/>
<keyword evidence="16" id="KW-1185">Reference proteome</keyword>
<evidence type="ECO:0000256" key="8">
    <source>
        <dbReference type="ARBA" id="ARBA00023146"/>
    </source>
</evidence>
<feature type="domain" description="Glutamyl/glutaminyl-tRNA synthetase class Ib anti-codon binding" evidence="13">
    <location>
        <begin position="342"/>
        <end position="443"/>
    </location>
</feature>
<dbReference type="PRINTS" id="PR00987">
    <property type="entry name" value="TRNASYNTHGLU"/>
</dbReference>
<evidence type="ECO:0000259" key="12">
    <source>
        <dbReference type="Pfam" id="PF00749"/>
    </source>
</evidence>